<keyword evidence="8 15" id="KW-1133">Transmembrane helix</keyword>
<keyword evidence="11 14" id="KW-0503">Monooxygenase</keyword>
<dbReference type="GO" id="GO:0016020">
    <property type="term" value="C:membrane"/>
    <property type="evidence" value="ECO:0007669"/>
    <property type="project" value="UniProtKB-SubCell"/>
</dbReference>
<evidence type="ECO:0000256" key="2">
    <source>
        <dbReference type="ARBA" id="ARBA00004167"/>
    </source>
</evidence>
<feature type="binding site" description="axial binding residue" evidence="13">
    <location>
        <position position="449"/>
    </location>
    <ligand>
        <name>heme</name>
        <dbReference type="ChEBI" id="CHEBI:30413"/>
    </ligand>
    <ligandPart>
        <name>Fe</name>
        <dbReference type="ChEBI" id="CHEBI:18248"/>
    </ligandPart>
</feature>
<dbReference type="GO" id="GO:0020037">
    <property type="term" value="F:heme binding"/>
    <property type="evidence" value="ECO:0007669"/>
    <property type="project" value="InterPro"/>
</dbReference>
<keyword evidence="10 13" id="KW-0408">Iron</keyword>
<evidence type="ECO:0000256" key="15">
    <source>
        <dbReference type="SAM" id="Phobius"/>
    </source>
</evidence>
<evidence type="ECO:0000256" key="1">
    <source>
        <dbReference type="ARBA" id="ARBA00001971"/>
    </source>
</evidence>
<evidence type="ECO:0008006" key="18">
    <source>
        <dbReference type="Google" id="ProtNLM"/>
    </source>
</evidence>
<keyword evidence="6 15" id="KW-0812">Transmembrane</keyword>
<dbReference type="PRINTS" id="PR00385">
    <property type="entry name" value="P450"/>
</dbReference>
<dbReference type="Pfam" id="PF00067">
    <property type="entry name" value="p450"/>
    <property type="match status" value="1"/>
</dbReference>
<keyword evidence="12 15" id="KW-0472">Membrane</keyword>
<evidence type="ECO:0000256" key="9">
    <source>
        <dbReference type="ARBA" id="ARBA00023002"/>
    </source>
</evidence>
<comment type="subcellular location">
    <subcellularLocation>
        <location evidence="2">Membrane</location>
        <topology evidence="2">Single-pass membrane protein</topology>
    </subcellularLocation>
</comment>
<dbReference type="PRINTS" id="PR00463">
    <property type="entry name" value="EP450I"/>
</dbReference>
<evidence type="ECO:0000256" key="10">
    <source>
        <dbReference type="ARBA" id="ARBA00023004"/>
    </source>
</evidence>
<dbReference type="CDD" id="cd11072">
    <property type="entry name" value="CYP71-like"/>
    <property type="match status" value="1"/>
</dbReference>
<dbReference type="PROSITE" id="PS00086">
    <property type="entry name" value="CYTOCHROME_P450"/>
    <property type="match status" value="1"/>
</dbReference>
<evidence type="ECO:0000256" key="8">
    <source>
        <dbReference type="ARBA" id="ARBA00022989"/>
    </source>
</evidence>
<dbReference type="InterPro" id="IPR017972">
    <property type="entry name" value="Cyt_P450_CS"/>
</dbReference>
<evidence type="ECO:0000256" key="13">
    <source>
        <dbReference type="PIRSR" id="PIRSR602401-1"/>
    </source>
</evidence>
<dbReference type="PANTHER" id="PTHR47955:SF22">
    <property type="entry name" value="CYTOCHROME P450 83B1-LIKE"/>
    <property type="match status" value="1"/>
</dbReference>
<accession>A0AAD8P619</accession>
<feature type="transmembrane region" description="Helical" evidence="15">
    <location>
        <begin position="77"/>
        <end position="95"/>
    </location>
</feature>
<evidence type="ECO:0000256" key="6">
    <source>
        <dbReference type="ARBA" id="ARBA00022692"/>
    </source>
</evidence>
<dbReference type="Gene3D" id="1.10.630.10">
    <property type="entry name" value="Cytochrome P450"/>
    <property type="match status" value="1"/>
</dbReference>
<evidence type="ECO:0000256" key="7">
    <source>
        <dbReference type="ARBA" id="ARBA00022723"/>
    </source>
</evidence>
<comment type="similarity">
    <text evidence="4 14">Belongs to the cytochrome P450 family.</text>
</comment>
<keyword evidence="17" id="KW-1185">Reference proteome</keyword>
<dbReference type="GO" id="GO:0005506">
    <property type="term" value="F:iron ion binding"/>
    <property type="evidence" value="ECO:0007669"/>
    <property type="project" value="InterPro"/>
</dbReference>
<keyword evidence="7 13" id="KW-0479">Metal-binding</keyword>
<dbReference type="GO" id="GO:0051762">
    <property type="term" value="P:sesquiterpene biosynthetic process"/>
    <property type="evidence" value="ECO:0007669"/>
    <property type="project" value="UniProtKB-ARBA"/>
</dbReference>
<dbReference type="SUPFAM" id="SSF48264">
    <property type="entry name" value="Cytochrome P450"/>
    <property type="match status" value="1"/>
</dbReference>
<comment type="cofactor">
    <cofactor evidence="1 13">
        <name>heme</name>
        <dbReference type="ChEBI" id="CHEBI:30413"/>
    </cofactor>
</comment>
<sequence length="514" mass="59326">MQLHKISNMEPFNLFLLLFIPLLSLIYFFPRIIGYKSRLINPPGPHGLPVIGNLHQIDQSSLHTFLWQLSKSYGPIIYLRFGFIPTIIVSSASLAKEVLKTQDTIFCSRPSLIGNQKLSYDGIDVAFSPYNEKWREMRKIFTTHLLSPKRVQSSRQIREDEVSSAMNTIRTLALSSAHVNLSEIAKSVTSTIMMRVGFGKRFQDGDERTKVLRLFNDFQASIVDFYVSDIWPSLPFVGLIDRLMGKMDRLEKCFHDFDLFYQQVIDEHLKHQNREEDEDVIDILLRLMDDNLYSMTHNHIKAMLMNVLAAGTETSASIVVWSMTLLMKHPKVMKRAQEEVRNVIGKKGKINEDELRKLTYLKAVIKETMRLYPPSPLLLPRETMKDTILHGYKIKKKTIVYVNAFAIGRDVEYWEKPEDFLPERFLDSDIDFKGNDFELIPFGGGRRICPGISFGVVMVELLLANLLYLFDWGLPNDMKRSEDIDLDVMPGITIHKRNELCLIAHDIDHVLVKN</sequence>
<dbReference type="PANTHER" id="PTHR47955">
    <property type="entry name" value="CYTOCHROME P450 FAMILY 71 PROTEIN"/>
    <property type="match status" value="1"/>
</dbReference>
<evidence type="ECO:0000256" key="4">
    <source>
        <dbReference type="ARBA" id="ARBA00010617"/>
    </source>
</evidence>
<gene>
    <name evidence="16" type="ORF">QVD17_10553</name>
</gene>
<evidence type="ECO:0000256" key="12">
    <source>
        <dbReference type="ARBA" id="ARBA00023136"/>
    </source>
</evidence>
<proteinExistence type="inferred from homology"/>
<feature type="transmembrane region" description="Helical" evidence="15">
    <location>
        <begin position="451"/>
        <end position="470"/>
    </location>
</feature>
<evidence type="ECO:0000256" key="11">
    <source>
        <dbReference type="ARBA" id="ARBA00023033"/>
    </source>
</evidence>
<reference evidence="16" key="1">
    <citation type="journal article" date="2023" name="bioRxiv">
        <title>Improved chromosome-level genome assembly for marigold (Tagetes erecta).</title>
        <authorList>
            <person name="Jiang F."/>
            <person name="Yuan L."/>
            <person name="Wang S."/>
            <person name="Wang H."/>
            <person name="Xu D."/>
            <person name="Wang A."/>
            <person name="Fan W."/>
        </authorList>
    </citation>
    <scope>NUCLEOTIDE SEQUENCE</scope>
    <source>
        <strain evidence="16">WSJ</strain>
        <tissue evidence="16">Leaf</tissue>
    </source>
</reference>
<dbReference type="InterPro" id="IPR002401">
    <property type="entry name" value="Cyt_P450_E_grp-I"/>
</dbReference>
<comment type="caution">
    <text evidence="16">The sequence shown here is derived from an EMBL/GenBank/DDBJ whole genome shotgun (WGS) entry which is preliminary data.</text>
</comment>
<dbReference type="Proteomes" id="UP001229421">
    <property type="component" value="Unassembled WGS sequence"/>
</dbReference>
<name>A0AAD8P619_TARER</name>
<dbReference type="AlphaFoldDB" id="A0AAD8P619"/>
<evidence type="ECO:0000256" key="3">
    <source>
        <dbReference type="ARBA" id="ARBA00004721"/>
    </source>
</evidence>
<dbReference type="InterPro" id="IPR036396">
    <property type="entry name" value="Cyt_P450_sf"/>
</dbReference>
<evidence type="ECO:0000256" key="5">
    <source>
        <dbReference type="ARBA" id="ARBA00022617"/>
    </source>
</evidence>
<dbReference type="InterPro" id="IPR001128">
    <property type="entry name" value="Cyt_P450"/>
</dbReference>
<organism evidence="16 17">
    <name type="scientific">Tagetes erecta</name>
    <name type="common">African marigold</name>
    <dbReference type="NCBI Taxonomy" id="13708"/>
    <lineage>
        <taxon>Eukaryota</taxon>
        <taxon>Viridiplantae</taxon>
        <taxon>Streptophyta</taxon>
        <taxon>Embryophyta</taxon>
        <taxon>Tracheophyta</taxon>
        <taxon>Spermatophyta</taxon>
        <taxon>Magnoliopsida</taxon>
        <taxon>eudicotyledons</taxon>
        <taxon>Gunneridae</taxon>
        <taxon>Pentapetalae</taxon>
        <taxon>asterids</taxon>
        <taxon>campanulids</taxon>
        <taxon>Asterales</taxon>
        <taxon>Asteraceae</taxon>
        <taxon>Asteroideae</taxon>
        <taxon>Heliantheae alliance</taxon>
        <taxon>Tageteae</taxon>
        <taxon>Tagetes</taxon>
    </lineage>
</organism>
<keyword evidence="9 14" id="KW-0560">Oxidoreductase</keyword>
<dbReference type="GO" id="GO:0016712">
    <property type="term" value="F:oxidoreductase activity, acting on paired donors, with incorporation or reduction of molecular oxygen, reduced flavin or flavoprotein as one donor, and incorporation of one atom of oxygen"/>
    <property type="evidence" value="ECO:0007669"/>
    <property type="project" value="UniProtKB-ARBA"/>
</dbReference>
<evidence type="ECO:0000313" key="16">
    <source>
        <dbReference type="EMBL" id="KAK1433639.1"/>
    </source>
</evidence>
<dbReference type="FunFam" id="1.10.630.10:FF:000011">
    <property type="entry name" value="Cytochrome P450 83B1"/>
    <property type="match status" value="1"/>
</dbReference>
<feature type="transmembrane region" description="Helical" evidence="15">
    <location>
        <begin position="12"/>
        <end position="29"/>
    </location>
</feature>
<evidence type="ECO:0000313" key="17">
    <source>
        <dbReference type="Proteomes" id="UP001229421"/>
    </source>
</evidence>
<comment type="pathway">
    <text evidence="3">Secondary metabolite biosynthesis; terpenoid biosynthesis.</text>
</comment>
<protein>
    <recommendedName>
        <fullName evidence="18">Cytochrome P450</fullName>
    </recommendedName>
</protein>
<dbReference type="EMBL" id="JAUHHV010000002">
    <property type="protein sequence ID" value="KAK1433639.1"/>
    <property type="molecule type" value="Genomic_DNA"/>
</dbReference>
<evidence type="ECO:0000256" key="14">
    <source>
        <dbReference type="RuleBase" id="RU000461"/>
    </source>
</evidence>
<keyword evidence="5 13" id="KW-0349">Heme</keyword>